<dbReference type="InterPro" id="IPR011598">
    <property type="entry name" value="bHLH_dom"/>
</dbReference>
<dbReference type="InterPro" id="IPR036638">
    <property type="entry name" value="HLH_DNA-bd_sf"/>
</dbReference>
<dbReference type="InterPro" id="IPR044658">
    <property type="entry name" value="bHLH92/bHLH041-like"/>
</dbReference>
<dbReference type="PANTHER" id="PTHR46665:SF1">
    <property type="entry name" value="SPERMATOGENESIS- AND OOGENESIS-SPECIFIC BASIC HELIX-LOOP-HELIX-CONTAINING PROTEIN 1"/>
    <property type="match status" value="1"/>
</dbReference>
<evidence type="ECO:0000313" key="7">
    <source>
        <dbReference type="Proteomes" id="UP000734854"/>
    </source>
</evidence>
<dbReference type="Pfam" id="PF23133">
    <property type="entry name" value="DUF7050"/>
    <property type="match status" value="1"/>
</dbReference>
<evidence type="ECO:0000313" key="6">
    <source>
        <dbReference type="EMBL" id="KAG6498760.1"/>
    </source>
</evidence>
<comment type="similarity">
    <text evidence="1">Belongs to the bHLH protein family.</text>
</comment>
<accession>A0A8J5L2V2</accession>
<evidence type="ECO:0000256" key="4">
    <source>
        <dbReference type="SAM" id="Coils"/>
    </source>
</evidence>
<dbReference type="Pfam" id="PF23132">
    <property type="entry name" value="DUF7049"/>
    <property type="match status" value="1"/>
</dbReference>
<dbReference type="CDD" id="cd11393">
    <property type="entry name" value="bHLH_AtbHLH_like"/>
    <property type="match status" value="1"/>
</dbReference>
<proteinExistence type="inferred from homology"/>
<dbReference type="InterPro" id="IPR045239">
    <property type="entry name" value="bHLH95_bHLH"/>
</dbReference>
<gene>
    <name evidence="6" type="ORF">ZIOFF_038482</name>
</gene>
<feature type="domain" description="BHLH" evidence="5">
    <location>
        <begin position="307"/>
        <end position="356"/>
    </location>
</feature>
<dbReference type="Pfam" id="PF00010">
    <property type="entry name" value="HLH"/>
    <property type="match status" value="1"/>
</dbReference>
<keyword evidence="4" id="KW-0175">Coiled coil</keyword>
<dbReference type="SMART" id="SM00353">
    <property type="entry name" value="HLH"/>
    <property type="match status" value="1"/>
</dbReference>
<keyword evidence="7" id="KW-1185">Reference proteome</keyword>
<sequence length="468" mass="52390">MDSIFLLSPKARRPFLCRAGSSLGCSYICLWIPLPLHYLSATNYYFASKDGWHHEDNGGRPSSSSVISSNTKSLFETYTGSLINIQHSSSVPGLAYMNNLPCVELGESDLIDLALLRVQRQFYQEAGIMTAIFLRCASGEIEIGTTISRNYANLHMNAQKVFTQEFIQHSQLGEELRPMTPLIGHNRSNSSSPLVSSNKVESPEHVSPLLPYHITAKAYSNTSRDDEVIARAIFAVISSTTNTSYKLSSKAATKAFEPYDKTNRGSCFAPITDGQRMIKRMSSLLRNISKVGFEAQMQEVRAATSNNNHLLHTISERRRREKINENFETLRMVLPQGTKKDKASVLTNAKNFVNTLKTQISKLEERNQQLEMQIKLDEHEHDSNTERVEVYVAESTSESTSTSKQITLSIIVRTECNMISLILSVLECLNKKADLSLVCDCDKELFKEVVVEAVNDELDKARASTIVV</sequence>
<dbReference type="PANTHER" id="PTHR46665">
    <property type="entry name" value="TRANSCRIPTION FACTOR BHLH041-RELATED-RELATED"/>
    <property type="match status" value="1"/>
</dbReference>
<comment type="caution">
    <text evidence="6">The sequence shown here is derived from an EMBL/GenBank/DDBJ whole genome shotgun (WGS) entry which is preliminary data.</text>
</comment>
<evidence type="ECO:0000256" key="3">
    <source>
        <dbReference type="ARBA" id="ARBA00023163"/>
    </source>
</evidence>
<dbReference type="Gene3D" id="4.10.280.10">
    <property type="entry name" value="Helix-loop-helix DNA-binding domain"/>
    <property type="match status" value="1"/>
</dbReference>
<keyword evidence="3" id="KW-0804">Transcription</keyword>
<dbReference type="GO" id="GO:0046983">
    <property type="term" value="F:protein dimerization activity"/>
    <property type="evidence" value="ECO:0007669"/>
    <property type="project" value="InterPro"/>
</dbReference>
<evidence type="ECO:0000256" key="2">
    <source>
        <dbReference type="ARBA" id="ARBA00023015"/>
    </source>
</evidence>
<evidence type="ECO:0000256" key="1">
    <source>
        <dbReference type="ARBA" id="ARBA00005510"/>
    </source>
</evidence>
<reference evidence="6 7" key="1">
    <citation type="submission" date="2020-08" db="EMBL/GenBank/DDBJ databases">
        <title>Plant Genome Project.</title>
        <authorList>
            <person name="Zhang R.-G."/>
        </authorList>
    </citation>
    <scope>NUCLEOTIDE SEQUENCE [LARGE SCALE GENOMIC DNA]</scope>
    <source>
        <tissue evidence="6">Rhizome</tissue>
    </source>
</reference>
<dbReference type="InterPro" id="IPR055478">
    <property type="entry name" value="DUF7050"/>
</dbReference>
<organism evidence="6 7">
    <name type="scientific">Zingiber officinale</name>
    <name type="common">Ginger</name>
    <name type="synonym">Amomum zingiber</name>
    <dbReference type="NCBI Taxonomy" id="94328"/>
    <lineage>
        <taxon>Eukaryota</taxon>
        <taxon>Viridiplantae</taxon>
        <taxon>Streptophyta</taxon>
        <taxon>Embryophyta</taxon>
        <taxon>Tracheophyta</taxon>
        <taxon>Spermatophyta</taxon>
        <taxon>Magnoliopsida</taxon>
        <taxon>Liliopsida</taxon>
        <taxon>Zingiberales</taxon>
        <taxon>Zingiberaceae</taxon>
        <taxon>Zingiber</taxon>
    </lineage>
</organism>
<keyword evidence="2" id="KW-0805">Transcription regulation</keyword>
<dbReference type="Proteomes" id="UP000734854">
    <property type="component" value="Unassembled WGS sequence"/>
</dbReference>
<dbReference type="PROSITE" id="PS50888">
    <property type="entry name" value="BHLH"/>
    <property type="match status" value="1"/>
</dbReference>
<feature type="coiled-coil region" evidence="4">
    <location>
        <begin position="346"/>
        <end position="380"/>
    </location>
</feature>
<evidence type="ECO:0000259" key="5">
    <source>
        <dbReference type="PROSITE" id="PS50888"/>
    </source>
</evidence>
<protein>
    <recommendedName>
        <fullName evidence="5">BHLH domain-containing protein</fullName>
    </recommendedName>
</protein>
<dbReference type="EMBL" id="JACMSC010000011">
    <property type="protein sequence ID" value="KAG6498760.1"/>
    <property type="molecule type" value="Genomic_DNA"/>
</dbReference>
<dbReference type="SUPFAM" id="SSF47459">
    <property type="entry name" value="HLH, helix-loop-helix DNA-binding domain"/>
    <property type="match status" value="1"/>
</dbReference>
<dbReference type="AlphaFoldDB" id="A0A8J5L2V2"/>
<name>A0A8J5L2V2_ZINOF</name>
<dbReference type="InterPro" id="IPR055477">
    <property type="entry name" value="DUF7049"/>
</dbReference>